<feature type="region of interest" description="Disordered" evidence="7">
    <location>
        <begin position="304"/>
        <end position="397"/>
    </location>
</feature>
<evidence type="ECO:0000313" key="11">
    <source>
        <dbReference type="EMBL" id="ACZ00260.1"/>
    </source>
</evidence>
<dbReference type="PROSITE" id="PS50929">
    <property type="entry name" value="ABC_TM1F"/>
    <property type="match status" value="1"/>
</dbReference>
<dbReference type="SUPFAM" id="SSF90123">
    <property type="entry name" value="ABC transporter transmembrane region"/>
    <property type="match status" value="1"/>
</dbReference>
<evidence type="ECO:0000259" key="10">
    <source>
        <dbReference type="PROSITE" id="PS50929"/>
    </source>
</evidence>
<dbReference type="SUPFAM" id="SSF52540">
    <property type="entry name" value="P-loop containing nucleoside triphosphate hydrolases"/>
    <property type="match status" value="1"/>
</dbReference>
<dbReference type="HOGENOM" id="CLU_000604_84_9_11"/>
<dbReference type="Pfam" id="PF00005">
    <property type="entry name" value="ABC_tran"/>
    <property type="match status" value="1"/>
</dbReference>
<dbReference type="PANTHER" id="PTHR24221">
    <property type="entry name" value="ATP-BINDING CASSETTE SUB-FAMILY B"/>
    <property type="match status" value="1"/>
</dbReference>
<dbReference type="CDD" id="cd18584">
    <property type="entry name" value="ABC_6TM_AarD_CydD"/>
    <property type="match status" value="1"/>
</dbReference>
<dbReference type="eggNOG" id="COG1132">
    <property type="taxonomic scope" value="Bacteria"/>
</dbReference>
<evidence type="ECO:0000256" key="2">
    <source>
        <dbReference type="ARBA" id="ARBA00022692"/>
    </source>
</evidence>
<feature type="domain" description="ABC transporter" evidence="9">
    <location>
        <begin position="400"/>
        <end position="619"/>
    </location>
</feature>
<feature type="compositionally biased region" description="Basic and acidic residues" evidence="7">
    <location>
        <begin position="348"/>
        <end position="359"/>
    </location>
</feature>
<evidence type="ECO:0000256" key="3">
    <source>
        <dbReference type="ARBA" id="ARBA00022741"/>
    </source>
</evidence>
<feature type="transmembrane region" description="Helical" evidence="8">
    <location>
        <begin position="118"/>
        <end position="139"/>
    </location>
</feature>
<name>D1A754_THECD</name>
<dbReference type="InterPro" id="IPR003593">
    <property type="entry name" value="AAA+_ATPase"/>
</dbReference>
<dbReference type="SMART" id="SM00382">
    <property type="entry name" value="AAA"/>
    <property type="match status" value="1"/>
</dbReference>
<protein>
    <submittedName>
        <fullName evidence="11">ABC transporter, CydDC cysteine exporter (CydDC-E) family, permease/ATP-binding protein CydD</fullName>
    </submittedName>
</protein>
<gene>
    <name evidence="11" type="ordered locus">Tcur_4738</name>
</gene>
<dbReference type="Gene3D" id="3.40.50.300">
    <property type="entry name" value="P-loop containing nucleotide triphosphate hydrolases"/>
    <property type="match status" value="1"/>
</dbReference>
<keyword evidence="5 8" id="KW-1133">Transmembrane helix</keyword>
<dbReference type="InterPro" id="IPR036640">
    <property type="entry name" value="ABC1_TM_sf"/>
</dbReference>
<dbReference type="InterPro" id="IPR011527">
    <property type="entry name" value="ABC1_TM_dom"/>
</dbReference>
<dbReference type="STRING" id="471852.Tcur_4738"/>
<dbReference type="EMBL" id="CP001738">
    <property type="protein sequence ID" value="ACZ00260.1"/>
    <property type="molecule type" value="Genomic_DNA"/>
</dbReference>
<dbReference type="OrthoDB" id="9806127at2"/>
<keyword evidence="4 11" id="KW-0067">ATP-binding</keyword>
<reference evidence="11 12" key="1">
    <citation type="journal article" date="2011" name="Stand. Genomic Sci.">
        <title>Complete genome sequence of Thermomonospora curvata type strain (B9).</title>
        <authorList>
            <person name="Chertkov O."/>
            <person name="Sikorski J."/>
            <person name="Nolan M."/>
            <person name="Lapidus A."/>
            <person name="Lucas S."/>
            <person name="Del Rio T.G."/>
            <person name="Tice H."/>
            <person name="Cheng J.F."/>
            <person name="Goodwin L."/>
            <person name="Pitluck S."/>
            <person name="Liolios K."/>
            <person name="Ivanova N."/>
            <person name="Mavromatis K."/>
            <person name="Mikhailova N."/>
            <person name="Ovchinnikova G."/>
            <person name="Pati A."/>
            <person name="Chen A."/>
            <person name="Palaniappan K."/>
            <person name="Djao O.D."/>
            <person name="Land M."/>
            <person name="Hauser L."/>
            <person name="Chang Y.J."/>
            <person name="Jeffries C.D."/>
            <person name="Brettin T."/>
            <person name="Han C."/>
            <person name="Detter J.C."/>
            <person name="Rohde M."/>
            <person name="Goker M."/>
            <person name="Woyke T."/>
            <person name="Bristow J."/>
            <person name="Eisen J.A."/>
            <person name="Markowitz V."/>
            <person name="Hugenholtz P."/>
            <person name="Klenk H.P."/>
            <person name="Kyrpides N.C."/>
        </authorList>
    </citation>
    <scope>NUCLEOTIDE SEQUENCE [LARGE SCALE GENOMIC DNA]</scope>
    <source>
        <strain evidence="12">ATCC 19995 / DSM 43183 / JCM 3096 / KCTC 9072 / NBRC 15933 / NCIMB 10081 / Henssen B9</strain>
    </source>
</reference>
<feature type="transmembrane region" description="Helical" evidence="8">
    <location>
        <begin position="47"/>
        <end position="66"/>
    </location>
</feature>
<feature type="transmembrane region" description="Helical" evidence="8">
    <location>
        <begin position="145"/>
        <end position="166"/>
    </location>
</feature>
<dbReference type="InterPro" id="IPR003439">
    <property type="entry name" value="ABC_transporter-like_ATP-bd"/>
</dbReference>
<keyword evidence="3" id="KW-0547">Nucleotide-binding</keyword>
<dbReference type="KEGG" id="tcu:Tcur_4738"/>
<evidence type="ECO:0000256" key="1">
    <source>
        <dbReference type="ARBA" id="ARBA00004651"/>
    </source>
</evidence>
<evidence type="ECO:0000256" key="6">
    <source>
        <dbReference type="ARBA" id="ARBA00023136"/>
    </source>
</evidence>
<proteinExistence type="predicted"/>
<accession>D1A754</accession>
<evidence type="ECO:0000256" key="8">
    <source>
        <dbReference type="SAM" id="Phobius"/>
    </source>
</evidence>
<dbReference type="InterPro" id="IPR027417">
    <property type="entry name" value="P-loop_NTPase"/>
</dbReference>
<dbReference type="InterPro" id="IPR017871">
    <property type="entry name" value="ABC_transporter-like_CS"/>
</dbReference>
<evidence type="ECO:0000313" key="12">
    <source>
        <dbReference type="Proteomes" id="UP000001918"/>
    </source>
</evidence>
<dbReference type="PROSITE" id="PS50893">
    <property type="entry name" value="ABC_TRANSPORTER_2"/>
    <property type="match status" value="1"/>
</dbReference>
<evidence type="ECO:0000256" key="5">
    <source>
        <dbReference type="ARBA" id="ARBA00022989"/>
    </source>
</evidence>
<dbReference type="PROSITE" id="PS00211">
    <property type="entry name" value="ABC_TRANSPORTER_1"/>
    <property type="match status" value="1"/>
</dbReference>
<dbReference type="GO" id="GO:0016887">
    <property type="term" value="F:ATP hydrolysis activity"/>
    <property type="evidence" value="ECO:0007669"/>
    <property type="project" value="InterPro"/>
</dbReference>
<dbReference type="GO" id="GO:0140359">
    <property type="term" value="F:ABC-type transporter activity"/>
    <property type="evidence" value="ECO:0007669"/>
    <property type="project" value="InterPro"/>
</dbReference>
<dbReference type="Pfam" id="PF00664">
    <property type="entry name" value="ABC_membrane"/>
    <property type="match status" value="1"/>
</dbReference>
<feature type="domain" description="ABC transmembrane type-1" evidence="10">
    <location>
        <begin position="20"/>
        <end position="289"/>
    </location>
</feature>
<dbReference type="InterPro" id="IPR039421">
    <property type="entry name" value="Type_1_exporter"/>
</dbReference>
<dbReference type="GO" id="GO:0005524">
    <property type="term" value="F:ATP binding"/>
    <property type="evidence" value="ECO:0007669"/>
    <property type="project" value="UniProtKB-KW"/>
</dbReference>
<feature type="compositionally biased region" description="Basic and acidic residues" evidence="7">
    <location>
        <begin position="311"/>
        <end position="338"/>
    </location>
</feature>
<dbReference type="RefSeq" id="WP_012855041.1">
    <property type="nucleotide sequence ID" value="NC_013510.1"/>
</dbReference>
<keyword evidence="12" id="KW-1185">Reference proteome</keyword>
<evidence type="ECO:0000256" key="4">
    <source>
        <dbReference type="ARBA" id="ARBA00022840"/>
    </source>
</evidence>
<organism evidence="11 12">
    <name type="scientific">Thermomonospora curvata (strain ATCC 19995 / DSM 43183 / JCM 3096 / KCTC 9072 / NBRC 15933 / NCIMB 10081 / Henssen B9)</name>
    <dbReference type="NCBI Taxonomy" id="471852"/>
    <lineage>
        <taxon>Bacteria</taxon>
        <taxon>Bacillati</taxon>
        <taxon>Actinomycetota</taxon>
        <taxon>Actinomycetes</taxon>
        <taxon>Streptosporangiales</taxon>
        <taxon>Thermomonosporaceae</taxon>
        <taxon>Thermomonospora</taxon>
    </lineage>
</organism>
<keyword evidence="6 8" id="KW-0472">Membrane</keyword>
<dbReference type="AlphaFoldDB" id="D1A754"/>
<dbReference type="Proteomes" id="UP000001918">
    <property type="component" value="Chromosome"/>
</dbReference>
<comment type="subcellular location">
    <subcellularLocation>
        <location evidence="1">Cell membrane</location>
        <topology evidence="1">Multi-pass membrane protein</topology>
    </subcellularLocation>
</comment>
<dbReference type="GO" id="GO:0005886">
    <property type="term" value="C:plasma membrane"/>
    <property type="evidence" value="ECO:0007669"/>
    <property type="project" value="UniProtKB-SubCell"/>
</dbReference>
<evidence type="ECO:0000256" key="7">
    <source>
        <dbReference type="SAM" id="MobiDB-lite"/>
    </source>
</evidence>
<feature type="transmembrane region" description="Helical" evidence="8">
    <location>
        <begin position="226"/>
        <end position="247"/>
    </location>
</feature>
<dbReference type="Gene3D" id="1.20.1560.10">
    <property type="entry name" value="ABC transporter type 1, transmembrane domain"/>
    <property type="match status" value="1"/>
</dbReference>
<dbReference type="PANTHER" id="PTHR24221:SF590">
    <property type="entry name" value="COMPONENT LINKED WITH THE ASSEMBLY OF CYTOCHROME' TRANSPORT TRANSMEMBRANE ATP-BINDING PROTEIN ABC TRANSPORTER CYDD-RELATED"/>
    <property type="match status" value="1"/>
</dbReference>
<keyword evidence="2 8" id="KW-0812">Transmembrane</keyword>
<evidence type="ECO:0000259" key="9">
    <source>
        <dbReference type="PROSITE" id="PS50893"/>
    </source>
</evidence>
<sequence>MHGDLLRLMRAERAVRRHLAGALGAAVAAGLLVLVQAELLAGLLSGRFPPGAAAALAAVAAARALLVWTQGALAGRTATEVKSALRHRLLRRPPDPGRRSGELVTLAVRGLDALDPYLTGYLPAVAVAAAVPVAVLARLSLADPASAVIVLVTLPLIPLFGALVGLHTRAVTRRQWRTLARLGGSFLDTLRGLPTLRAFGRARHQADLLARLAAEHRDAAMRTLRVAFLSSLVLELCASLSLALVAVPVGLRLVNGSVDLTTGLLVLLLAPEAYLPLRAVGAGFHESMAGIAVADDAFAMLERPAPGALSHRPDRPCPGRTTGRVEREPVGPAEDPHAPRAAAHRPFSSHERAAGREPDGPGNGPHTCRAAACRPSGPHEPQGTTGRSRCGRPGRAAPQIRLEGVTVRYPGRAEPALQDVDLLIEPGERVALAGESGGGKSTLLHLVMGFVTPERGRVLIDGVDLNDMDLREWRRHLAFVPQRPHLQAASVADNIRLGRPEATLADVRRAAIAAQAAEFIETLPGRYAARIGERGGGLSAGQRRRIALARALCRTQSTALLVDEPTAHLDGRTEAAVAAAIAEQAAGRTALIVAHRPAMLAVADRIVHLHGGRVITGGVAG</sequence>